<keyword evidence="2" id="KW-1185">Reference proteome</keyword>
<name>A0A1S3TUW2_VIGRR</name>
<organism evidence="2 3">
    <name type="scientific">Vigna radiata var. radiata</name>
    <name type="common">Mung bean</name>
    <name type="synonym">Phaseolus aureus</name>
    <dbReference type="NCBI Taxonomy" id="3916"/>
    <lineage>
        <taxon>Eukaryota</taxon>
        <taxon>Viridiplantae</taxon>
        <taxon>Streptophyta</taxon>
        <taxon>Embryophyta</taxon>
        <taxon>Tracheophyta</taxon>
        <taxon>Spermatophyta</taxon>
        <taxon>Magnoliopsida</taxon>
        <taxon>eudicotyledons</taxon>
        <taxon>Gunneridae</taxon>
        <taxon>Pentapetalae</taxon>
        <taxon>rosids</taxon>
        <taxon>fabids</taxon>
        <taxon>Fabales</taxon>
        <taxon>Fabaceae</taxon>
        <taxon>Papilionoideae</taxon>
        <taxon>50 kb inversion clade</taxon>
        <taxon>NPAAA clade</taxon>
        <taxon>indigoferoid/millettioid clade</taxon>
        <taxon>Phaseoleae</taxon>
        <taxon>Vigna</taxon>
    </lineage>
</organism>
<feature type="transmembrane region" description="Helical" evidence="1">
    <location>
        <begin position="159"/>
        <end position="183"/>
    </location>
</feature>
<proteinExistence type="predicted"/>
<evidence type="ECO:0000313" key="2">
    <source>
        <dbReference type="Proteomes" id="UP000087766"/>
    </source>
</evidence>
<dbReference type="Proteomes" id="UP000087766">
    <property type="component" value="Chromosome 4"/>
</dbReference>
<sequence length="197" mass="23471">MLSERRRQEQQQQSWRLQVTAKANNFNFRFRFAAATYKPTWNFSFFRLSILLKLPKFALKFASHPTQPPHRPGFFATKFMKIVHKLRPRLPRKKESNVSYPKLNHVTYQEPHRVGFWVTGILACVGRSISKSGERGMVMLGSVGYLLLLFWKMKIVNLVAFLVVVGTIFYYLFFNFDCNYCYWEYMGRSWNKMVNLW</sequence>
<dbReference type="AlphaFoldDB" id="A0A1S3TUW2"/>
<protein>
    <submittedName>
        <fullName evidence="3">Uncharacterized protein LOC106759044 isoform X1</fullName>
    </submittedName>
</protein>
<dbReference type="KEGG" id="vra:106759044"/>
<keyword evidence="1" id="KW-0812">Transmembrane</keyword>
<gene>
    <name evidence="3" type="primary">LOC106759044</name>
</gene>
<evidence type="ECO:0000256" key="1">
    <source>
        <dbReference type="SAM" id="Phobius"/>
    </source>
</evidence>
<keyword evidence="1" id="KW-0472">Membrane</keyword>
<accession>A0A1S3TUW2</accession>
<reference evidence="3" key="2">
    <citation type="submission" date="2025-08" db="UniProtKB">
        <authorList>
            <consortium name="RefSeq"/>
        </authorList>
    </citation>
    <scope>IDENTIFICATION</scope>
    <source>
        <tissue evidence="3">Leaf</tissue>
    </source>
</reference>
<evidence type="ECO:0000313" key="3">
    <source>
        <dbReference type="RefSeq" id="XP_014497542.1"/>
    </source>
</evidence>
<keyword evidence="1" id="KW-1133">Transmembrane helix</keyword>
<reference evidence="2" key="1">
    <citation type="journal article" date="2014" name="Nat. Commun.">
        <title>Genome sequence of mungbean and insights into evolution within Vigna species.</title>
        <authorList>
            <person name="Kang Y.J."/>
            <person name="Kim S.K."/>
            <person name="Kim M.Y."/>
            <person name="Lestari P."/>
            <person name="Kim K.H."/>
            <person name="Ha B.K."/>
            <person name="Jun T.H."/>
            <person name="Hwang W.J."/>
            <person name="Lee T."/>
            <person name="Lee J."/>
            <person name="Shim S."/>
            <person name="Yoon M.Y."/>
            <person name="Jang Y.E."/>
            <person name="Han K.S."/>
            <person name="Taeprayoon P."/>
            <person name="Yoon N."/>
            <person name="Somta P."/>
            <person name="Tanya P."/>
            <person name="Kim K.S."/>
            <person name="Gwag J.G."/>
            <person name="Moon J.K."/>
            <person name="Lee Y.H."/>
            <person name="Park B.S."/>
            <person name="Bombarely A."/>
            <person name="Doyle J.J."/>
            <person name="Jackson S.A."/>
            <person name="Schafleitner R."/>
            <person name="Srinives P."/>
            <person name="Varshney R.K."/>
            <person name="Lee S.H."/>
        </authorList>
    </citation>
    <scope>NUCLEOTIDE SEQUENCE [LARGE SCALE GENOMIC DNA]</scope>
    <source>
        <strain evidence="2">cv. VC1973A</strain>
    </source>
</reference>
<dbReference type="RefSeq" id="XP_014497542.1">
    <property type="nucleotide sequence ID" value="XM_014642056.2"/>
</dbReference>
<dbReference type="OrthoDB" id="1419639at2759"/>
<dbReference type="GeneID" id="106759044"/>